<accession>M4VJM1</accession>
<evidence type="ECO:0000313" key="2">
    <source>
        <dbReference type="Proteomes" id="UP000011932"/>
    </source>
</evidence>
<gene>
    <name evidence="1" type="ORF">A11S_1447</name>
</gene>
<protein>
    <submittedName>
        <fullName evidence="1">Uncharacterized protein</fullName>
    </submittedName>
</protein>
<name>M4VJM1_9BACT</name>
<proteinExistence type="predicted"/>
<dbReference type="STRING" id="349215.A11S_1447"/>
<reference evidence="1 2" key="1">
    <citation type="journal article" date="2013" name="ISME J.">
        <title>By their genes ye shall know them: genomic signatures of predatory bacteria.</title>
        <authorList>
            <person name="Pasternak Z."/>
            <person name="Pietrokovski S."/>
            <person name="Rotem O."/>
            <person name="Gophna U."/>
            <person name="Lurie-Weinberger M.N."/>
            <person name="Jurkevitch E."/>
        </authorList>
    </citation>
    <scope>NUCLEOTIDE SEQUENCE [LARGE SCALE GENOMIC DNA]</scope>
    <source>
        <strain evidence="1">EPB</strain>
    </source>
</reference>
<evidence type="ECO:0000313" key="1">
    <source>
        <dbReference type="EMBL" id="AGH98256.1"/>
    </source>
</evidence>
<dbReference type="HOGENOM" id="CLU_3009178_0_0_5"/>
<dbReference type="AlphaFoldDB" id="M4VJM1"/>
<organism evidence="1 2">
    <name type="scientific">Micavibrio aeruginosavorus EPB</name>
    <dbReference type="NCBI Taxonomy" id="349215"/>
    <lineage>
        <taxon>Bacteria</taxon>
        <taxon>Pseudomonadati</taxon>
        <taxon>Bdellovibrionota</taxon>
        <taxon>Bdellovibrionia</taxon>
        <taxon>Bdellovibrionales</taxon>
        <taxon>Pseudobdellovibrionaceae</taxon>
        <taxon>Micavibrio</taxon>
    </lineage>
</organism>
<sequence>MIQHGTLVYLFKNLALGISFQRADHYFFGGQRIASMVEIRALAIFNRPFTYPDNSR</sequence>
<dbReference type="Proteomes" id="UP000011932">
    <property type="component" value="Chromosome"/>
</dbReference>
<dbReference type="KEGG" id="man:A11S_1447"/>
<dbReference type="EMBL" id="CP003538">
    <property type="protein sequence ID" value="AGH98256.1"/>
    <property type="molecule type" value="Genomic_DNA"/>
</dbReference>